<accession>A0A5D3YQQ6</accession>
<dbReference type="PANTHER" id="PTHR37422:SF13">
    <property type="entry name" value="LIPOPOLYSACCHARIDE BIOSYNTHESIS PROTEIN PA4999-RELATED"/>
    <property type="match status" value="1"/>
</dbReference>
<feature type="transmembrane region" description="Helical" evidence="5">
    <location>
        <begin position="374"/>
        <end position="394"/>
    </location>
</feature>
<feature type="transmembrane region" description="Helical" evidence="5">
    <location>
        <begin position="400"/>
        <end position="417"/>
    </location>
</feature>
<evidence type="ECO:0000259" key="6">
    <source>
        <dbReference type="Pfam" id="PF04932"/>
    </source>
</evidence>
<reference evidence="7 8" key="1">
    <citation type="submission" date="2019-07" db="EMBL/GenBank/DDBJ databases">
        <title>Genomic Encyclopedia of Archaeal and Bacterial Type Strains, Phase II (KMG-II): from individual species to whole genera.</title>
        <authorList>
            <person name="Goeker M."/>
        </authorList>
    </citation>
    <scope>NUCLEOTIDE SEQUENCE [LARGE SCALE GENOMIC DNA]</scope>
    <source>
        <strain evidence="7 8">DSM 21935</strain>
    </source>
</reference>
<feature type="transmembrane region" description="Helical" evidence="5">
    <location>
        <begin position="226"/>
        <end position="242"/>
    </location>
</feature>
<keyword evidence="3 5" id="KW-1133">Transmembrane helix</keyword>
<dbReference type="PANTHER" id="PTHR37422">
    <property type="entry name" value="TEICHURONIC ACID BIOSYNTHESIS PROTEIN TUAE"/>
    <property type="match status" value="1"/>
</dbReference>
<feature type="transmembrane region" description="Helical" evidence="5">
    <location>
        <begin position="202"/>
        <end position="219"/>
    </location>
</feature>
<dbReference type="InterPro" id="IPR051533">
    <property type="entry name" value="WaaL-like"/>
</dbReference>
<dbReference type="Proteomes" id="UP000324595">
    <property type="component" value="Unassembled WGS sequence"/>
</dbReference>
<dbReference type="Pfam" id="PF04932">
    <property type="entry name" value="Wzy_C"/>
    <property type="match status" value="1"/>
</dbReference>
<name>A0A5D3YQQ6_9BACT</name>
<feature type="transmembrane region" description="Helical" evidence="5">
    <location>
        <begin position="40"/>
        <end position="59"/>
    </location>
</feature>
<evidence type="ECO:0000313" key="7">
    <source>
        <dbReference type="EMBL" id="TYP95323.1"/>
    </source>
</evidence>
<evidence type="ECO:0000256" key="5">
    <source>
        <dbReference type="SAM" id="Phobius"/>
    </source>
</evidence>
<dbReference type="GO" id="GO:0016874">
    <property type="term" value="F:ligase activity"/>
    <property type="evidence" value="ECO:0007669"/>
    <property type="project" value="UniProtKB-KW"/>
</dbReference>
<comment type="caution">
    <text evidence="7">The sequence shown here is derived from an EMBL/GenBank/DDBJ whole genome shotgun (WGS) entry which is preliminary data.</text>
</comment>
<keyword evidence="4 5" id="KW-0472">Membrane</keyword>
<dbReference type="EMBL" id="VNHY01000001">
    <property type="protein sequence ID" value="TYP95323.1"/>
    <property type="molecule type" value="Genomic_DNA"/>
</dbReference>
<organism evidence="7 8">
    <name type="scientific">Fodinibius salinus</name>
    <dbReference type="NCBI Taxonomy" id="860790"/>
    <lineage>
        <taxon>Bacteria</taxon>
        <taxon>Pseudomonadati</taxon>
        <taxon>Balneolota</taxon>
        <taxon>Balneolia</taxon>
        <taxon>Balneolales</taxon>
        <taxon>Balneolaceae</taxon>
        <taxon>Fodinibius</taxon>
    </lineage>
</organism>
<evidence type="ECO:0000313" key="8">
    <source>
        <dbReference type="Proteomes" id="UP000324595"/>
    </source>
</evidence>
<feature type="transmembrane region" description="Helical" evidence="5">
    <location>
        <begin position="100"/>
        <end position="118"/>
    </location>
</feature>
<comment type="subcellular location">
    <subcellularLocation>
        <location evidence="1">Membrane</location>
        <topology evidence="1">Multi-pass membrane protein</topology>
    </subcellularLocation>
</comment>
<dbReference type="OrthoDB" id="1492360at2"/>
<evidence type="ECO:0000256" key="2">
    <source>
        <dbReference type="ARBA" id="ARBA00022692"/>
    </source>
</evidence>
<feature type="transmembrane region" description="Helical" evidence="5">
    <location>
        <begin position="71"/>
        <end position="88"/>
    </location>
</feature>
<evidence type="ECO:0000256" key="3">
    <source>
        <dbReference type="ARBA" id="ARBA00022989"/>
    </source>
</evidence>
<gene>
    <name evidence="7" type="ORF">LX73_0621</name>
</gene>
<feature type="transmembrane region" description="Helical" evidence="5">
    <location>
        <begin position="429"/>
        <end position="450"/>
    </location>
</feature>
<keyword evidence="7" id="KW-0436">Ligase</keyword>
<proteinExistence type="predicted"/>
<keyword evidence="8" id="KW-1185">Reference proteome</keyword>
<keyword evidence="2 5" id="KW-0812">Transmembrane</keyword>
<dbReference type="AlphaFoldDB" id="A0A5D3YQQ6"/>
<feature type="transmembrane region" description="Helical" evidence="5">
    <location>
        <begin position="248"/>
        <end position="266"/>
    </location>
</feature>
<feature type="transmembrane region" description="Helical" evidence="5">
    <location>
        <begin position="333"/>
        <end position="353"/>
    </location>
</feature>
<dbReference type="InterPro" id="IPR007016">
    <property type="entry name" value="O-antigen_ligase-rel_domated"/>
</dbReference>
<feature type="domain" description="O-antigen ligase-related" evidence="6">
    <location>
        <begin position="216"/>
        <end position="342"/>
    </location>
</feature>
<protein>
    <submittedName>
        <fullName evidence="7">O-Antigen ligase</fullName>
    </submittedName>
</protein>
<dbReference type="GO" id="GO:0016020">
    <property type="term" value="C:membrane"/>
    <property type="evidence" value="ECO:0007669"/>
    <property type="project" value="UniProtKB-SubCell"/>
</dbReference>
<evidence type="ECO:0000256" key="1">
    <source>
        <dbReference type="ARBA" id="ARBA00004141"/>
    </source>
</evidence>
<feature type="transmembrane region" description="Helical" evidence="5">
    <location>
        <begin position="125"/>
        <end position="150"/>
    </location>
</feature>
<sequence length="504" mass="57158">MKWSLDDVLLLALICYVILLPALQYEPYRLNDTLNNRRLLQVGLLLLVNGISLLPGNLCRLTAFINEFTSSTRIALGGIILLGLVASMRATFLDWALLDYGHYLLLLTAIFAIGAVAYENPSKALGYVLVGVIGFVVCYLARVAGTYVLYQLGEFKLWPSNNHTIDLFGFSSIRTFNHTQTWSIPILVSMGWYAWRYSAKQWLRWGLAAVIVGWGMLVFASGARGVMLGVVVGTVVIWAFFVEEKRQFFSYCGSLVVCTLLGYFLFFELFAGGTEQTVMRANSSNRLVIWGQMLPEIFNAPFIGYGPMHYAVYMPTNMASSPHNWFLQFAYEWGIPVAIMLFVLFINGLKSFGKQLVKNINDQNYMLRAKWLKLGLLWSMVAALVHGFFTRILVTPISQMLLVLVVGASLGVFFAENPKEYDAKSTPTVYQWITVFVILGSIASVSYWPLNNQIDRHELDSYYLKKTQRDRLLPRYWMQGIIGFDYSGMEQENKHSKQSEAEKQ</sequence>
<dbReference type="RefSeq" id="WP_148897994.1">
    <property type="nucleotide sequence ID" value="NZ_VNHY01000001.1"/>
</dbReference>
<evidence type="ECO:0000256" key="4">
    <source>
        <dbReference type="ARBA" id="ARBA00023136"/>
    </source>
</evidence>